<dbReference type="RefSeq" id="WP_107299731.1">
    <property type="nucleotide sequence ID" value="NZ_PYMB01000011.1"/>
</dbReference>
<evidence type="ECO:0000313" key="3">
    <source>
        <dbReference type="EMBL" id="PSW10317.1"/>
    </source>
</evidence>
<organism evidence="3 4">
    <name type="scientific">Photobacterium rosenbergii</name>
    <dbReference type="NCBI Taxonomy" id="294936"/>
    <lineage>
        <taxon>Bacteria</taxon>
        <taxon>Pseudomonadati</taxon>
        <taxon>Pseudomonadota</taxon>
        <taxon>Gammaproteobacteria</taxon>
        <taxon>Vibrionales</taxon>
        <taxon>Vibrionaceae</taxon>
        <taxon>Photobacterium</taxon>
    </lineage>
</organism>
<dbReference type="CDD" id="cd05233">
    <property type="entry name" value="SDR_c"/>
    <property type="match status" value="1"/>
</dbReference>
<accession>A0A2T3N9X2</accession>
<dbReference type="PRINTS" id="PR00080">
    <property type="entry name" value="SDRFAMILY"/>
</dbReference>
<dbReference type="InterPro" id="IPR057326">
    <property type="entry name" value="KR_dom"/>
</dbReference>
<dbReference type="PRINTS" id="PR00081">
    <property type="entry name" value="GDHRDH"/>
</dbReference>
<comment type="similarity">
    <text evidence="1">Belongs to the short-chain dehydrogenases/reductases (SDR) family.</text>
</comment>
<evidence type="ECO:0000313" key="4">
    <source>
        <dbReference type="Proteomes" id="UP000241346"/>
    </source>
</evidence>
<evidence type="ECO:0000259" key="2">
    <source>
        <dbReference type="SMART" id="SM00822"/>
    </source>
</evidence>
<feature type="domain" description="Ketoreductase" evidence="2">
    <location>
        <begin position="4"/>
        <end position="181"/>
    </location>
</feature>
<reference evidence="3 4" key="1">
    <citation type="submission" date="2018-03" db="EMBL/GenBank/DDBJ databases">
        <title>Whole genome sequencing of Histamine producing bacteria.</title>
        <authorList>
            <person name="Butler K."/>
        </authorList>
    </citation>
    <scope>NUCLEOTIDE SEQUENCE [LARGE SCALE GENOMIC DNA]</scope>
    <source>
        <strain evidence="3 4">DSM 19138</strain>
    </source>
</reference>
<dbReference type="FunFam" id="3.40.50.720:FF:000084">
    <property type="entry name" value="Short-chain dehydrogenase reductase"/>
    <property type="match status" value="1"/>
</dbReference>
<dbReference type="Proteomes" id="UP000241346">
    <property type="component" value="Unassembled WGS sequence"/>
</dbReference>
<dbReference type="PANTHER" id="PTHR43975:SF2">
    <property type="entry name" value="EG:BACR7A4.14 PROTEIN-RELATED"/>
    <property type="match status" value="1"/>
</dbReference>
<dbReference type="InterPro" id="IPR020904">
    <property type="entry name" value="Sc_DH/Rdtase_CS"/>
</dbReference>
<dbReference type="InterPro" id="IPR002347">
    <property type="entry name" value="SDR_fam"/>
</dbReference>
<comment type="caution">
    <text evidence="3">The sequence shown here is derived from an EMBL/GenBank/DDBJ whole genome shotgun (WGS) entry which is preliminary data.</text>
</comment>
<dbReference type="PROSITE" id="PS00061">
    <property type="entry name" value="ADH_SHORT"/>
    <property type="match status" value="1"/>
</dbReference>
<name>A0A2T3N9X2_9GAMM</name>
<dbReference type="AlphaFoldDB" id="A0A2T3N9X2"/>
<evidence type="ECO:0000256" key="1">
    <source>
        <dbReference type="ARBA" id="ARBA00006484"/>
    </source>
</evidence>
<sequence length="246" mass="25712">MENKVVVITGGSNGIGKSAALAFAQKGAKVLITGRHIDALERVAAMNNNIMALVADSRSPQSADLIVNTVIEQWGRLDVLVNNAGAGANAKLDEMNEQAITDIFSVNVVAASLLAKTSLPYLKASKGVIVNVSSTIGHMPAANLSHYGASKAALDYLTKSWALELAPDIRVNAVAPGPTDSGALTGMMGLTEQQAKEVEDQERAMIPMGRRGVPEDISRWIVLLAEPSSSWVTGQVIGVDGGLGLN</sequence>
<proteinExistence type="inferred from homology"/>
<dbReference type="Gene3D" id="3.40.50.720">
    <property type="entry name" value="NAD(P)-binding Rossmann-like Domain"/>
    <property type="match status" value="1"/>
</dbReference>
<protein>
    <submittedName>
        <fullName evidence="3">Ketoreductase</fullName>
    </submittedName>
</protein>
<dbReference type="InterPro" id="IPR036291">
    <property type="entry name" value="NAD(P)-bd_dom_sf"/>
</dbReference>
<dbReference type="SUPFAM" id="SSF51735">
    <property type="entry name" value="NAD(P)-binding Rossmann-fold domains"/>
    <property type="match status" value="1"/>
</dbReference>
<dbReference type="Pfam" id="PF13561">
    <property type="entry name" value="adh_short_C2"/>
    <property type="match status" value="1"/>
</dbReference>
<dbReference type="EMBL" id="PYMB01000011">
    <property type="protein sequence ID" value="PSW10317.1"/>
    <property type="molecule type" value="Genomic_DNA"/>
</dbReference>
<dbReference type="SMART" id="SM00822">
    <property type="entry name" value="PKS_KR"/>
    <property type="match status" value="1"/>
</dbReference>
<dbReference type="OrthoDB" id="9775864at2"/>
<gene>
    <name evidence="3" type="ORF">C9J01_19100</name>
</gene>
<dbReference type="PANTHER" id="PTHR43975">
    <property type="entry name" value="ZGC:101858"/>
    <property type="match status" value="1"/>
</dbReference>